<feature type="non-terminal residue" evidence="2">
    <location>
        <position position="85"/>
    </location>
</feature>
<dbReference type="Proteomes" id="UP000735302">
    <property type="component" value="Unassembled WGS sequence"/>
</dbReference>
<comment type="caution">
    <text evidence="2">The sequence shown here is derived from an EMBL/GenBank/DDBJ whole genome shotgun (WGS) entry which is preliminary data.</text>
</comment>
<keyword evidence="1" id="KW-0175">Coiled coil</keyword>
<reference evidence="2 3" key="1">
    <citation type="journal article" date="2021" name="Elife">
        <title>Chloroplast acquisition without the gene transfer in kleptoplastic sea slugs, Plakobranchus ocellatus.</title>
        <authorList>
            <person name="Maeda T."/>
            <person name="Takahashi S."/>
            <person name="Yoshida T."/>
            <person name="Shimamura S."/>
            <person name="Takaki Y."/>
            <person name="Nagai Y."/>
            <person name="Toyoda A."/>
            <person name="Suzuki Y."/>
            <person name="Arimoto A."/>
            <person name="Ishii H."/>
            <person name="Satoh N."/>
            <person name="Nishiyama T."/>
            <person name="Hasebe M."/>
            <person name="Maruyama T."/>
            <person name="Minagawa J."/>
            <person name="Obokata J."/>
            <person name="Shigenobu S."/>
        </authorList>
    </citation>
    <scope>NUCLEOTIDE SEQUENCE [LARGE SCALE GENOMIC DNA]</scope>
</reference>
<dbReference type="EMBL" id="BLXT01000029">
    <property type="protein sequence ID" value="GFN73770.1"/>
    <property type="molecule type" value="Genomic_DNA"/>
</dbReference>
<gene>
    <name evidence="2" type="ORF">PoB_000027600</name>
</gene>
<feature type="coiled-coil region" evidence="1">
    <location>
        <begin position="27"/>
        <end position="85"/>
    </location>
</feature>
<protein>
    <submittedName>
        <fullName evidence="2">Uncharacterized protein</fullName>
    </submittedName>
</protein>
<evidence type="ECO:0000313" key="3">
    <source>
        <dbReference type="Proteomes" id="UP000735302"/>
    </source>
</evidence>
<evidence type="ECO:0000256" key="1">
    <source>
        <dbReference type="SAM" id="Coils"/>
    </source>
</evidence>
<sequence length="85" mass="9764">MHNSFQSLQTNDLSFLADTVSLQTSIQQELEDTMQEREGEIAALVQEVEELKKKLSMKDEETKGFKDAVEELEREKTEADADKEK</sequence>
<dbReference type="AlphaFoldDB" id="A0AAV3XRM2"/>
<name>A0AAV3XRM2_9GAST</name>
<proteinExistence type="predicted"/>
<organism evidence="2 3">
    <name type="scientific">Plakobranchus ocellatus</name>
    <dbReference type="NCBI Taxonomy" id="259542"/>
    <lineage>
        <taxon>Eukaryota</taxon>
        <taxon>Metazoa</taxon>
        <taxon>Spiralia</taxon>
        <taxon>Lophotrochozoa</taxon>
        <taxon>Mollusca</taxon>
        <taxon>Gastropoda</taxon>
        <taxon>Heterobranchia</taxon>
        <taxon>Euthyneura</taxon>
        <taxon>Panpulmonata</taxon>
        <taxon>Sacoglossa</taxon>
        <taxon>Placobranchoidea</taxon>
        <taxon>Plakobranchidae</taxon>
        <taxon>Plakobranchus</taxon>
    </lineage>
</organism>
<evidence type="ECO:0000313" key="2">
    <source>
        <dbReference type="EMBL" id="GFN73770.1"/>
    </source>
</evidence>
<accession>A0AAV3XRM2</accession>
<keyword evidence="3" id="KW-1185">Reference proteome</keyword>